<dbReference type="OrthoDB" id="3936150at2759"/>
<evidence type="ECO:0000259" key="6">
    <source>
        <dbReference type="PROSITE" id="PS50850"/>
    </source>
</evidence>
<feature type="transmembrane region" description="Helical" evidence="5">
    <location>
        <begin position="48"/>
        <end position="68"/>
    </location>
</feature>
<evidence type="ECO:0000256" key="3">
    <source>
        <dbReference type="ARBA" id="ARBA00022989"/>
    </source>
</evidence>
<proteinExistence type="predicted"/>
<accession>A0A5N6KUG8</accession>
<dbReference type="AlphaFoldDB" id="A0A5N6KUG8"/>
<dbReference type="GO" id="GO:0005275">
    <property type="term" value="F:amine transmembrane transporter activity"/>
    <property type="evidence" value="ECO:0007669"/>
    <property type="project" value="TreeGrafter"/>
</dbReference>
<keyword evidence="3 5" id="KW-1133">Transmembrane helix</keyword>
<dbReference type="EMBL" id="VIBQ01000013">
    <property type="protein sequence ID" value="KAB8345987.1"/>
    <property type="molecule type" value="Genomic_DNA"/>
</dbReference>
<reference evidence="7 8" key="1">
    <citation type="submission" date="2019-06" db="EMBL/GenBank/DDBJ databases">
        <title>A chromosomal-level reference genome of Carpinus fangiana (Coryloideae, Betulaceae).</title>
        <authorList>
            <person name="Yang X."/>
            <person name="Wang Z."/>
            <person name="Zhang L."/>
            <person name="Hao G."/>
            <person name="Liu J."/>
            <person name="Yang Y."/>
        </authorList>
    </citation>
    <scope>NUCLEOTIDE SEQUENCE [LARGE SCALE GENOMIC DNA]</scope>
    <source>
        <strain evidence="7">Cfa_2016G</strain>
        <tissue evidence="7">Leaf</tissue>
    </source>
</reference>
<comment type="subcellular location">
    <subcellularLocation>
        <location evidence="1">Membrane</location>
        <topology evidence="1">Multi-pass membrane protein</topology>
    </subcellularLocation>
</comment>
<evidence type="ECO:0000256" key="2">
    <source>
        <dbReference type="ARBA" id="ARBA00022692"/>
    </source>
</evidence>
<feature type="transmembrane region" description="Helical" evidence="5">
    <location>
        <begin position="230"/>
        <end position="251"/>
    </location>
</feature>
<evidence type="ECO:0000313" key="8">
    <source>
        <dbReference type="Proteomes" id="UP000327013"/>
    </source>
</evidence>
<feature type="domain" description="Major facilitator superfamily (MFS) profile" evidence="6">
    <location>
        <begin position="1"/>
        <end position="324"/>
    </location>
</feature>
<dbReference type="SUPFAM" id="SSF103473">
    <property type="entry name" value="MFS general substrate transporter"/>
    <property type="match status" value="1"/>
</dbReference>
<comment type="caution">
    <text evidence="7">The sequence shown here is derived from an EMBL/GenBank/DDBJ whole genome shotgun (WGS) entry which is preliminary data.</text>
</comment>
<gene>
    <name evidence="7" type="ORF">FH972_023039</name>
</gene>
<keyword evidence="8" id="KW-1185">Reference proteome</keyword>
<evidence type="ECO:0000256" key="5">
    <source>
        <dbReference type="SAM" id="Phobius"/>
    </source>
</evidence>
<organism evidence="7 8">
    <name type="scientific">Carpinus fangiana</name>
    <dbReference type="NCBI Taxonomy" id="176857"/>
    <lineage>
        <taxon>Eukaryota</taxon>
        <taxon>Viridiplantae</taxon>
        <taxon>Streptophyta</taxon>
        <taxon>Embryophyta</taxon>
        <taxon>Tracheophyta</taxon>
        <taxon>Spermatophyta</taxon>
        <taxon>Magnoliopsida</taxon>
        <taxon>eudicotyledons</taxon>
        <taxon>Gunneridae</taxon>
        <taxon>Pentapetalae</taxon>
        <taxon>rosids</taxon>
        <taxon>fabids</taxon>
        <taxon>Fagales</taxon>
        <taxon>Betulaceae</taxon>
        <taxon>Carpinus</taxon>
    </lineage>
</organism>
<dbReference type="PANTHER" id="PTHR23502:SF21">
    <property type="entry name" value="DITYROSINE TRANSPORTER 1"/>
    <property type="match status" value="1"/>
</dbReference>
<feature type="transmembrane region" description="Helical" evidence="5">
    <location>
        <begin position="119"/>
        <end position="143"/>
    </location>
</feature>
<dbReference type="GO" id="GO:0005886">
    <property type="term" value="C:plasma membrane"/>
    <property type="evidence" value="ECO:0007669"/>
    <property type="project" value="TreeGrafter"/>
</dbReference>
<keyword evidence="2 5" id="KW-0812">Transmembrane</keyword>
<keyword evidence="4 5" id="KW-0472">Membrane</keyword>
<dbReference type="Pfam" id="PF07690">
    <property type="entry name" value="MFS_1"/>
    <property type="match status" value="1"/>
</dbReference>
<dbReference type="PANTHER" id="PTHR23502">
    <property type="entry name" value="MAJOR FACILITATOR SUPERFAMILY"/>
    <property type="match status" value="1"/>
</dbReference>
<feature type="transmembrane region" description="Helical" evidence="5">
    <location>
        <begin position="263"/>
        <end position="287"/>
    </location>
</feature>
<protein>
    <recommendedName>
        <fullName evidence="6">Major facilitator superfamily (MFS) profile domain-containing protein</fullName>
    </recommendedName>
</protein>
<dbReference type="Gene3D" id="1.20.1250.20">
    <property type="entry name" value="MFS general substrate transporter like domains"/>
    <property type="match status" value="1"/>
</dbReference>
<feature type="transmembrane region" description="Helical" evidence="5">
    <location>
        <begin position="205"/>
        <end position="224"/>
    </location>
</feature>
<dbReference type="Proteomes" id="UP000327013">
    <property type="component" value="Unassembled WGS sequence"/>
</dbReference>
<name>A0A5N6KUG8_9ROSI</name>
<evidence type="ECO:0000256" key="4">
    <source>
        <dbReference type="ARBA" id="ARBA00023136"/>
    </source>
</evidence>
<evidence type="ECO:0000313" key="7">
    <source>
        <dbReference type="EMBL" id="KAB8345987.1"/>
    </source>
</evidence>
<dbReference type="InterPro" id="IPR036259">
    <property type="entry name" value="MFS_trans_sf"/>
</dbReference>
<feature type="transmembrane region" description="Helical" evidence="5">
    <location>
        <begin position="163"/>
        <end position="184"/>
    </location>
</feature>
<feature type="transmembrane region" description="Helical" evidence="5">
    <location>
        <begin position="293"/>
        <end position="318"/>
    </location>
</feature>
<sequence>MGAGTIADITEPAKRAFAMSIFLMGPQLGPVLGPVLGGALAGAASWRWIFGFLAILAFCIWLLILFALPETLRYRVGNGRIYQGKSFLIFPPTLSSKTVPDEQRGPKPPKPTAKMFWNLFLYPPIGIVSFNSSLLFAGFYSIATSQPSILGERYHWSTVEVGLAYLAPGLAMVSGSLIGGRFSDWHRAHLLRKTENGTVEPETRLMNQIWGVLVAASGTLIYGWTTQYRVHPAVVLIATSLAGGGMSWVFVTSTSYCTEVVPAQAAAVVALGNMLRNPAAAVAAAIIEPLTNSMGLGWCFTGLALLELIVVGGLVILLRIRSPYWRRQRVARLAAAKRPGLSQPPK</sequence>
<evidence type="ECO:0000256" key="1">
    <source>
        <dbReference type="ARBA" id="ARBA00004141"/>
    </source>
</evidence>
<dbReference type="InterPro" id="IPR011701">
    <property type="entry name" value="MFS"/>
</dbReference>
<dbReference type="PROSITE" id="PS50850">
    <property type="entry name" value="MFS"/>
    <property type="match status" value="1"/>
</dbReference>
<dbReference type="InterPro" id="IPR020846">
    <property type="entry name" value="MFS_dom"/>
</dbReference>
<feature type="transmembrane region" description="Helical" evidence="5">
    <location>
        <begin position="21"/>
        <end position="42"/>
    </location>
</feature>